<dbReference type="GO" id="GO:0043810">
    <property type="term" value="F:ornithine-acyl [acyl carrier protein] N-acyltransferase activity"/>
    <property type="evidence" value="ECO:0007669"/>
    <property type="project" value="UniProtKB-EC"/>
</dbReference>
<comment type="pathway">
    <text evidence="1">Lipid metabolism.</text>
</comment>
<dbReference type="InterPro" id="IPR016181">
    <property type="entry name" value="Acyl_CoA_acyltransferase"/>
</dbReference>
<dbReference type="Proteomes" id="UP000199585">
    <property type="component" value="Unassembled WGS sequence"/>
</dbReference>
<evidence type="ECO:0000313" key="11">
    <source>
        <dbReference type="EMBL" id="SEN26126.1"/>
    </source>
</evidence>
<dbReference type="EMBL" id="FOCI01000012">
    <property type="protein sequence ID" value="SEN26126.1"/>
    <property type="molecule type" value="Genomic_DNA"/>
</dbReference>
<dbReference type="GO" id="GO:0006629">
    <property type="term" value="P:lipid metabolic process"/>
    <property type="evidence" value="ECO:0007669"/>
    <property type="project" value="UniProtKB-KW"/>
</dbReference>
<keyword evidence="12" id="KW-1185">Reference proteome</keyword>
<evidence type="ECO:0000256" key="4">
    <source>
        <dbReference type="ARBA" id="ARBA00023098"/>
    </source>
</evidence>
<dbReference type="STRING" id="245187.SAMN04488003_11231"/>
<evidence type="ECO:0000256" key="7">
    <source>
        <dbReference type="ARBA" id="ARBA00039058"/>
    </source>
</evidence>
<dbReference type="EC" id="2.3.2.30" evidence="7"/>
<evidence type="ECO:0000256" key="8">
    <source>
        <dbReference type="ARBA" id="ARBA00039866"/>
    </source>
</evidence>
<dbReference type="InterPro" id="IPR052351">
    <property type="entry name" value="Ornithine_N-alpha-AT"/>
</dbReference>
<keyword evidence="5 11" id="KW-0012">Acyltransferase</keyword>
<dbReference type="AlphaFoldDB" id="A0A1H8F390"/>
<evidence type="ECO:0000256" key="9">
    <source>
        <dbReference type="ARBA" id="ARBA00045724"/>
    </source>
</evidence>
<dbReference type="Gene3D" id="3.40.630.30">
    <property type="match status" value="1"/>
</dbReference>
<reference evidence="11 12" key="1">
    <citation type="submission" date="2016-10" db="EMBL/GenBank/DDBJ databases">
        <authorList>
            <person name="de Groot N.N."/>
        </authorList>
    </citation>
    <scope>NUCLEOTIDE SEQUENCE [LARGE SCALE GENOMIC DNA]</scope>
    <source>
        <strain evidence="11 12">DSM 16213</strain>
    </source>
</reference>
<evidence type="ECO:0000256" key="3">
    <source>
        <dbReference type="ARBA" id="ARBA00022679"/>
    </source>
</evidence>
<comment type="catalytic activity">
    <reaction evidence="10">
        <text>a (3R)-hydroxyacyl-[ACP] + L-ornithine = a lyso-ornithine lipid + holo-[ACP] + H(+)</text>
        <dbReference type="Rhea" id="RHEA:20633"/>
        <dbReference type="Rhea" id="RHEA-COMP:9685"/>
        <dbReference type="Rhea" id="RHEA-COMP:9945"/>
        <dbReference type="ChEBI" id="CHEBI:15378"/>
        <dbReference type="ChEBI" id="CHEBI:46911"/>
        <dbReference type="ChEBI" id="CHEBI:64479"/>
        <dbReference type="ChEBI" id="CHEBI:78827"/>
        <dbReference type="ChEBI" id="CHEBI:138482"/>
        <dbReference type="EC" id="2.3.2.30"/>
    </reaction>
    <physiologicalReaction direction="left-to-right" evidence="10">
        <dbReference type="Rhea" id="RHEA:20634"/>
    </physiologicalReaction>
</comment>
<keyword evidence="2" id="KW-0444">Lipid biosynthesis</keyword>
<proteinExistence type="inferred from homology"/>
<evidence type="ECO:0000256" key="10">
    <source>
        <dbReference type="ARBA" id="ARBA00047785"/>
    </source>
</evidence>
<dbReference type="RefSeq" id="WP_089902816.1">
    <property type="nucleotide sequence ID" value="NZ_FOCI01000012.1"/>
</dbReference>
<dbReference type="OrthoDB" id="9787072at2"/>
<dbReference type="PANTHER" id="PTHR37323:SF1">
    <property type="entry name" value="L-ORNITHINE N(ALPHA)-ACYLTRANSFERASE"/>
    <property type="match status" value="1"/>
</dbReference>
<dbReference type="PANTHER" id="PTHR37323">
    <property type="entry name" value="GCN5-RELATED N-ACETYLTRANSFERASE"/>
    <property type="match status" value="1"/>
</dbReference>
<keyword evidence="3 11" id="KW-0808">Transferase</keyword>
<sequence length="259" mass="27353">MTPLQHAGQVRLRTRLADGPGDVAAAQALRYEVFVRELGAGGACHAHLPGQEADAFDPHADHLLLEDLARDDGTVVGVYRMMNRSQAIAAGRFSSAHEFDLTPLLASGRPLLELGRSCLLPAYRGGPAMMHLFAGVAQHVAAQPDTLLFGVASFHGTDTARLTAPLALLHSDHLAPPGLRPHAIGPHAIPMPVAAPADRKAALRAIPPLIKAYLRLGSVVGDGACVDPGFNTTDVCMMLDAAMMTADQRARLWPPRGSS</sequence>
<dbReference type="SUPFAM" id="SSF55729">
    <property type="entry name" value="Acyl-CoA N-acyltransferases (Nat)"/>
    <property type="match status" value="1"/>
</dbReference>
<comment type="function">
    <text evidence="9">Catalyzes the first step in the biosynthesis of ornithine lipids, which are phosphorus-free membrane lipids. Catalyzes the 3-hydroxyacyl-acyl carrier protein-dependent acylation of ornithine to form lyso-ornithine lipid (LOL).</text>
</comment>
<keyword evidence="4" id="KW-0443">Lipid metabolism</keyword>
<dbReference type="Pfam" id="PF13444">
    <property type="entry name" value="Acetyltransf_5"/>
    <property type="match status" value="1"/>
</dbReference>
<evidence type="ECO:0000256" key="2">
    <source>
        <dbReference type="ARBA" id="ARBA00022516"/>
    </source>
</evidence>
<organism evidence="11 12">
    <name type="scientific">Loktanella fryxellensis</name>
    <dbReference type="NCBI Taxonomy" id="245187"/>
    <lineage>
        <taxon>Bacteria</taxon>
        <taxon>Pseudomonadati</taxon>
        <taxon>Pseudomonadota</taxon>
        <taxon>Alphaproteobacteria</taxon>
        <taxon>Rhodobacterales</taxon>
        <taxon>Roseobacteraceae</taxon>
        <taxon>Loktanella</taxon>
    </lineage>
</organism>
<evidence type="ECO:0000256" key="1">
    <source>
        <dbReference type="ARBA" id="ARBA00005189"/>
    </source>
</evidence>
<name>A0A1H8F390_9RHOB</name>
<evidence type="ECO:0000256" key="5">
    <source>
        <dbReference type="ARBA" id="ARBA00023315"/>
    </source>
</evidence>
<gene>
    <name evidence="11" type="ORF">SAMN04488003_11231</name>
</gene>
<protein>
    <recommendedName>
        <fullName evidence="8">L-ornithine N(alpha)-acyltransferase</fullName>
        <ecNumber evidence="7">2.3.2.30</ecNumber>
    </recommendedName>
</protein>
<comment type="similarity">
    <text evidence="6">Belongs to the acetyltransferase family. OlsB subfamily.</text>
</comment>
<evidence type="ECO:0000313" key="12">
    <source>
        <dbReference type="Proteomes" id="UP000199585"/>
    </source>
</evidence>
<evidence type="ECO:0000256" key="6">
    <source>
        <dbReference type="ARBA" id="ARBA00038095"/>
    </source>
</evidence>
<accession>A0A1H8F390</accession>